<dbReference type="Proteomes" id="UP001595621">
    <property type="component" value="Unassembled WGS sequence"/>
</dbReference>
<dbReference type="InterPro" id="IPR000914">
    <property type="entry name" value="SBP_5_dom"/>
</dbReference>
<dbReference type="InterPro" id="IPR039424">
    <property type="entry name" value="SBP_5"/>
</dbReference>
<dbReference type="Gene3D" id="3.40.190.10">
    <property type="entry name" value="Periplasmic binding protein-like II"/>
    <property type="match status" value="1"/>
</dbReference>
<dbReference type="PANTHER" id="PTHR30290:SF9">
    <property type="entry name" value="OLIGOPEPTIDE-BINDING PROTEIN APPA"/>
    <property type="match status" value="1"/>
</dbReference>
<dbReference type="SUPFAM" id="SSF53850">
    <property type="entry name" value="Periplasmic binding protein-like II"/>
    <property type="match status" value="1"/>
</dbReference>
<comment type="caution">
    <text evidence="6">The sequence shown here is derived from an EMBL/GenBank/DDBJ whole genome shotgun (WGS) entry which is preliminary data.</text>
</comment>
<proteinExistence type="inferred from homology"/>
<gene>
    <name evidence="6" type="ORF">ACFOE0_14855</name>
</gene>
<dbReference type="EMBL" id="JBHRTD010000017">
    <property type="protein sequence ID" value="MFC3139453.1"/>
    <property type="molecule type" value="Genomic_DNA"/>
</dbReference>
<sequence length="518" mass="57976">MKWLRPVLLASVLACSHSYAGSTPETLTLALGAEPESGFDPLLGWGKYNNPLFQSRLIERDNKLALTPGLAQSWQTGADGLQWHIHLKPGLKFSDGSILNAEDIKFTFEHAARSPSAQDLTMLEWVEVIDPLHLIFHLKRPDVTFIEPLTTLGIVPSDRYAKGYGANPIGSGPYKLVRWDRGQQLVVERNPLYAGQRPEFDRLVLLFGNDDSRFTQLQAGQLDMAAVVPRYAFHIPGGFRLWQVPSVDNRGVVWPMDKPSPEHPNRGNWVSSDKAIRDAVSLAADRTMLVHGLLDGFARPAWSIADDLPWGTTHREVNQSHAQDMAQANSLLDKASWELKDGVRTKIIDGKPVAARMTLNYAAGDSTREQLSLALAQMVKPLGIILTPKAGSWEEIARVMHQQPVLMGFGSHSASEVYFTHHSRYGGVEYYNSGFYHNVRVDELLDNARQSSSWESSLPLWQQAQTEIAKDQPWTWLVNLTHLYAVRACLNLGEPGIEPHGHGWPILNNVTQWHWTCQ</sequence>
<dbReference type="PIRSF" id="PIRSF002741">
    <property type="entry name" value="MppA"/>
    <property type="match status" value="1"/>
</dbReference>
<evidence type="ECO:0000259" key="5">
    <source>
        <dbReference type="Pfam" id="PF00496"/>
    </source>
</evidence>
<keyword evidence="3 4" id="KW-0732">Signal</keyword>
<keyword evidence="7" id="KW-1185">Reference proteome</keyword>
<evidence type="ECO:0000313" key="6">
    <source>
        <dbReference type="EMBL" id="MFC3139453.1"/>
    </source>
</evidence>
<evidence type="ECO:0000256" key="4">
    <source>
        <dbReference type="SAM" id="SignalP"/>
    </source>
</evidence>
<evidence type="ECO:0000313" key="7">
    <source>
        <dbReference type="Proteomes" id="UP001595621"/>
    </source>
</evidence>
<dbReference type="Pfam" id="PF00496">
    <property type="entry name" value="SBP_bac_5"/>
    <property type="match status" value="1"/>
</dbReference>
<feature type="signal peptide" evidence="4">
    <location>
        <begin position="1"/>
        <end position="20"/>
    </location>
</feature>
<accession>A0ABV7GFG0</accession>
<comment type="similarity">
    <text evidence="1">Belongs to the bacterial solute-binding protein 5 family.</text>
</comment>
<dbReference type="CDD" id="cd08518">
    <property type="entry name" value="PBP2_NikA_DppA_OppA_like_19"/>
    <property type="match status" value="1"/>
</dbReference>
<dbReference type="Gene3D" id="3.10.105.10">
    <property type="entry name" value="Dipeptide-binding Protein, Domain 3"/>
    <property type="match status" value="1"/>
</dbReference>
<keyword evidence="2" id="KW-0813">Transport</keyword>
<dbReference type="InterPro" id="IPR030678">
    <property type="entry name" value="Peptide/Ni-bd"/>
</dbReference>
<evidence type="ECO:0000256" key="1">
    <source>
        <dbReference type="ARBA" id="ARBA00005695"/>
    </source>
</evidence>
<feature type="chain" id="PRO_5047381057" evidence="4">
    <location>
        <begin position="21"/>
        <end position="518"/>
    </location>
</feature>
<protein>
    <submittedName>
        <fullName evidence="6">ABC transporter substrate-binding protein</fullName>
    </submittedName>
</protein>
<feature type="domain" description="Solute-binding protein family 5" evidence="5">
    <location>
        <begin position="66"/>
        <end position="396"/>
    </location>
</feature>
<evidence type="ECO:0000256" key="3">
    <source>
        <dbReference type="ARBA" id="ARBA00022729"/>
    </source>
</evidence>
<organism evidence="6 7">
    <name type="scientific">Shewanella submarina</name>
    <dbReference type="NCBI Taxonomy" id="2016376"/>
    <lineage>
        <taxon>Bacteria</taxon>
        <taxon>Pseudomonadati</taxon>
        <taxon>Pseudomonadota</taxon>
        <taxon>Gammaproteobacteria</taxon>
        <taxon>Alteromonadales</taxon>
        <taxon>Shewanellaceae</taxon>
        <taxon>Shewanella</taxon>
    </lineage>
</organism>
<dbReference type="PANTHER" id="PTHR30290">
    <property type="entry name" value="PERIPLASMIC BINDING COMPONENT OF ABC TRANSPORTER"/>
    <property type="match status" value="1"/>
</dbReference>
<reference evidence="7" key="1">
    <citation type="journal article" date="2019" name="Int. J. Syst. Evol. Microbiol.">
        <title>The Global Catalogue of Microorganisms (GCM) 10K type strain sequencing project: providing services to taxonomists for standard genome sequencing and annotation.</title>
        <authorList>
            <consortium name="The Broad Institute Genomics Platform"/>
            <consortium name="The Broad Institute Genome Sequencing Center for Infectious Disease"/>
            <person name="Wu L."/>
            <person name="Ma J."/>
        </authorList>
    </citation>
    <scope>NUCLEOTIDE SEQUENCE [LARGE SCALE GENOMIC DNA]</scope>
    <source>
        <strain evidence="7">KCTC 52277</strain>
    </source>
</reference>
<dbReference type="RefSeq" id="WP_248937205.1">
    <property type="nucleotide sequence ID" value="NZ_JAKILF010000007.1"/>
</dbReference>
<name>A0ABV7GFG0_9GAMM</name>
<evidence type="ECO:0000256" key="2">
    <source>
        <dbReference type="ARBA" id="ARBA00022448"/>
    </source>
</evidence>